<dbReference type="SUPFAM" id="SSF81301">
    <property type="entry name" value="Nucleotidyltransferase"/>
    <property type="match status" value="1"/>
</dbReference>
<sequence>MKNINNNDDFNILTKELIIQKLKELKNTYLDEGFEIVGLFGSYAKNTQSKYSDIDIAYKINHEQCSKQYPNAFSKLIRIEEIQKELKSIFKREVDFVSDNNKKILDDIIYV</sequence>
<dbReference type="Pfam" id="PF01909">
    <property type="entry name" value="NTP_transf_2"/>
    <property type="match status" value="1"/>
</dbReference>
<accession>A0AA96CUG0</accession>
<dbReference type="EMBL" id="CP134846">
    <property type="protein sequence ID" value="WNL16101.1"/>
    <property type="molecule type" value="Genomic_DNA"/>
</dbReference>
<dbReference type="AlphaFoldDB" id="A0AA96CUG0"/>
<organism evidence="2">
    <name type="scientific">Arcobacter sp. AZ-2023</name>
    <dbReference type="NCBI Taxonomy" id="3074453"/>
    <lineage>
        <taxon>Bacteria</taxon>
        <taxon>Pseudomonadati</taxon>
        <taxon>Campylobacterota</taxon>
        <taxon>Epsilonproteobacteria</taxon>
        <taxon>Campylobacterales</taxon>
        <taxon>Arcobacteraceae</taxon>
        <taxon>Arcobacter</taxon>
    </lineage>
</organism>
<dbReference type="CDD" id="cd05403">
    <property type="entry name" value="NT_KNTase_like"/>
    <property type="match status" value="1"/>
</dbReference>
<name>A0AA96CUG0_9BACT</name>
<dbReference type="Gene3D" id="3.30.460.10">
    <property type="entry name" value="Beta Polymerase, domain 2"/>
    <property type="match status" value="1"/>
</dbReference>
<dbReference type="GO" id="GO:0016779">
    <property type="term" value="F:nucleotidyltransferase activity"/>
    <property type="evidence" value="ECO:0007669"/>
    <property type="project" value="InterPro"/>
</dbReference>
<dbReference type="InterPro" id="IPR043519">
    <property type="entry name" value="NT_sf"/>
</dbReference>
<reference evidence="2" key="1">
    <citation type="submission" date="2023-09" db="EMBL/GenBank/DDBJ databases">
        <title>Arcobacter tbilisiensis sp. nov. isolated from chicken meat in Tbilisi, Georgia.</title>
        <authorList>
            <person name="Matthias R."/>
            <person name="Zautner A.E."/>
        </authorList>
    </citation>
    <scope>NUCLEOTIDE SEQUENCE</scope>
    <source>
        <strain evidence="2">LEO 107</strain>
    </source>
</reference>
<evidence type="ECO:0000313" key="2">
    <source>
        <dbReference type="EMBL" id="WNL16101.1"/>
    </source>
</evidence>
<proteinExistence type="predicted"/>
<gene>
    <name evidence="2" type="ORF">RJG54_07685</name>
</gene>
<feature type="domain" description="Polymerase nucleotidyl transferase" evidence="1">
    <location>
        <begin position="37"/>
        <end position="104"/>
    </location>
</feature>
<protein>
    <submittedName>
        <fullName evidence="2">Nucleotidyltransferase domain-containing protein</fullName>
    </submittedName>
</protein>
<dbReference type="InterPro" id="IPR002934">
    <property type="entry name" value="Polymerase_NTP_transf_dom"/>
</dbReference>
<evidence type="ECO:0000259" key="1">
    <source>
        <dbReference type="Pfam" id="PF01909"/>
    </source>
</evidence>